<dbReference type="InterPro" id="IPR050348">
    <property type="entry name" value="Protein-Tyr_Phosphatase"/>
</dbReference>
<dbReference type="SUPFAM" id="SSF52799">
    <property type="entry name" value="(Phosphotyrosine protein) phosphatases II"/>
    <property type="match status" value="1"/>
</dbReference>
<feature type="domain" description="Tyrosine specific protein phosphatases" evidence="2">
    <location>
        <begin position="255"/>
        <end position="333"/>
    </location>
</feature>
<keyword evidence="4" id="KW-1185">Reference proteome</keyword>
<dbReference type="PROSITE" id="PS50056">
    <property type="entry name" value="TYR_PHOSPHATASE_2"/>
    <property type="match status" value="1"/>
</dbReference>
<dbReference type="Proteomes" id="UP000321570">
    <property type="component" value="Unassembled WGS sequence"/>
</dbReference>
<evidence type="ECO:0008006" key="5">
    <source>
        <dbReference type="Google" id="ProtNLM"/>
    </source>
</evidence>
<evidence type="ECO:0000259" key="2">
    <source>
        <dbReference type="PROSITE" id="PS50056"/>
    </source>
</evidence>
<dbReference type="PRINTS" id="PR00700">
    <property type="entry name" value="PRTYPHPHTASE"/>
</dbReference>
<dbReference type="CDD" id="cd00047">
    <property type="entry name" value="PTPc"/>
    <property type="match status" value="1"/>
</dbReference>
<accession>A0A564Z9G1</accession>
<dbReference type="Gene3D" id="3.90.190.10">
    <property type="entry name" value="Protein tyrosine phosphatase superfamily"/>
    <property type="match status" value="1"/>
</dbReference>
<dbReference type="PANTHER" id="PTHR19134:SF449">
    <property type="entry name" value="TYROSINE-PROTEIN PHOSPHATASE 1"/>
    <property type="match status" value="1"/>
</dbReference>
<feature type="domain" description="Tyrosine-protein phosphatase" evidence="1">
    <location>
        <begin position="76"/>
        <end position="342"/>
    </location>
</feature>
<evidence type="ECO:0000313" key="4">
    <source>
        <dbReference type="Proteomes" id="UP000321570"/>
    </source>
</evidence>
<gene>
    <name evidence="3" type="ORF">WMSIL1_LOCUS13298</name>
</gene>
<dbReference type="AlphaFoldDB" id="A0A564Z9G1"/>
<name>A0A564Z9G1_HYMDI</name>
<reference evidence="3 4" key="1">
    <citation type="submission" date="2019-07" db="EMBL/GenBank/DDBJ databases">
        <authorList>
            <person name="Jastrzebski P J."/>
            <person name="Paukszto L."/>
            <person name="Jastrzebski P J."/>
        </authorList>
    </citation>
    <scope>NUCLEOTIDE SEQUENCE [LARGE SCALE GENOMIC DNA]</scope>
    <source>
        <strain evidence="3 4">WMS-il1</strain>
    </source>
</reference>
<dbReference type="InterPro" id="IPR000242">
    <property type="entry name" value="PTP_cat"/>
</dbReference>
<dbReference type="InterPro" id="IPR003595">
    <property type="entry name" value="Tyr_Pase_cat"/>
</dbReference>
<sequence>ISFLRDKIEVSKKSITVSKSPKSTLIPLSDLEEFLEKDQQNGYKTIRNWYDKLQEEVAKETKECDKASLCGTILGNVSKNRYKNLLPYDKYRVILGRTWDEFKEQQLVDPSYHSVVGNYINASYIGACNMNENGEILNQESVSDPKFIVTQDPLDDTIGDFWKMIYEQRCPIIINLSGAVNESECLCYWPSEIGTKAAYSTCGGRMCVRLIHEVQKPVWLERNMKIWPEGQEHLCMFVRHMQYMGWAINYPPATSNLLKFIDDVANPSIPISSTAGPITVQCKGGIGRNGFFVTAWLLKLNIELGMKGVDIFHMIKHLRRYRVGFVNSVEYFVELHKFALKIYNLIPQGGLKSVEYMRD</sequence>
<feature type="non-terminal residue" evidence="3">
    <location>
        <position position="1"/>
    </location>
</feature>
<dbReference type="InterPro" id="IPR029021">
    <property type="entry name" value="Prot-tyrosine_phosphatase-like"/>
</dbReference>
<dbReference type="EMBL" id="CABIJS010000693">
    <property type="protein sequence ID" value="VUZ55424.1"/>
    <property type="molecule type" value="Genomic_DNA"/>
</dbReference>
<dbReference type="PROSITE" id="PS50055">
    <property type="entry name" value="TYR_PHOSPHATASE_PTP"/>
    <property type="match status" value="1"/>
</dbReference>
<dbReference type="InterPro" id="IPR000387">
    <property type="entry name" value="Tyr_Pase_dom"/>
</dbReference>
<proteinExistence type="predicted"/>
<dbReference type="GO" id="GO:0004725">
    <property type="term" value="F:protein tyrosine phosphatase activity"/>
    <property type="evidence" value="ECO:0007669"/>
    <property type="project" value="InterPro"/>
</dbReference>
<organism evidence="3 4">
    <name type="scientific">Hymenolepis diminuta</name>
    <name type="common">Rat tapeworm</name>
    <dbReference type="NCBI Taxonomy" id="6216"/>
    <lineage>
        <taxon>Eukaryota</taxon>
        <taxon>Metazoa</taxon>
        <taxon>Spiralia</taxon>
        <taxon>Lophotrochozoa</taxon>
        <taxon>Platyhelminthes</taxon>
        <taxon>Cestoda</taxon>
        <taxon>Eucestoda</taxon>
        <taxon>Cyclophyllidea</taxon>
        <taxon>Hymenolepididae</taxon>
        <taxon>Hymenolepis</taxon>
    </lineage>
</organism>
<dbReference type="PANTHER" id="PTHR19134">
    <property type="entry name" value="RECEPTOR-TYPE TYROSINE-PROTEIN PHOSPHATASE"/>
    <property type="match status" value="1"/>
</dbReference>
<dbReference type="SMART" id="SM00194">
    <property type="entry name" value="PTPc"/>
    <property type="match status" value="1"/>
</dbReference>
<dbReference type="Pfam" id="PF00102">
    <property type="entry name" value="Y_phosphatase"/>
    <property type="match status" value="1"/>
</dbReference>
<evidence type="ECO:0000313" key="3">
    <source>
        <dbReference type="EMBL" id="VUZ55424.1"/>
    </source>
</evidence>
<evidence type="ECO:0000259" key="1">
    <source>
        <dbReference type="PROSITE" id="PS50055"/>
    </source>
</evidence>
<protein>
    <recommendedName>
        <fullName evidence="5">Tyrosine-protein phosphatase domain-containing protein</fullName>
    </recommendedName>
</protein>
<dbReference type="SMART" id="SM00404">
    <property type="entry name" value="PTPc_motif"/>
    <property type="match status" value="1"/>
</dbReference>